<comment type="caution">
    <text evidence="3">The sequence shown here is derived from an EMBL/GenBank/DDBJ whole genome shotgun (WGS) entry which is preliminary data.</text>
</comment>
<evidence type="ECO:0000256" key="1">
    <source>
        <dbReference type="SAM" id="MobiDB-lite"/>
    </source>
</evidence>
<keyword evidence="2" id="KW-0472">Membrane</keyword>
<keyword evidence="2" id="KW-1133">Transmembrane helix</keyword>
<sequence length="209" mass="22606">MSLNLDSPVGSSPPADGSPVRPLTPSQAVSISKTPTISRVAGANEEGSVKEFQMFITIVLTISIFGASTFAIIAGQMQDPAELWKLAPPPFSLATVRRFLAAAWLCFILTIAIAGYSSSVLIILRQRAERFNDHTWHTHWDILGIASSIMLHVLLVLAFLFLSLGMVAYVGTIGWIAVGFSCLAGTFVVGLSIFQCIDNCRRRKHGKSL</sequence>
<keyword evidence="2" id="KW-0812">Transmembrane</keyword>
<protein>
    <submittedName>
        <fullName evidence="3">Uncharacterized protein</fullName>
    </submittedName>
</protein>
<dbReference type="AlphaFoldDB" id="T0JXD6"/>
<feature type="region of interest" description="Disordered" evidence="1">
    <location>
        <begin position="1"/>
        <end position="28"/>
    </location>
</feature>
<evidence type="ECO:0000313" key="4">
    <source>
        <dbReference type="Proteomes" id="UP000015530"/>
    </source>
</evidence>
<evidence type="ECO:0000313" key="3">
    <source>
        <dbReference type="EMBL" id="EQB44134.1"/>
    </source>
</evidence>
<evidence type="ECO:0000256" key="2">
    <source>
        <dbReference type="SAM" id="Phobius"/>
    </source>
</evidence>
<organism evidence="3 4">
    <name type="scientific">Colletotrichum gloeosporioides (strain Cg-14)</name>
    <name type="common">Anthracnose fungus</name>
    <name type="synonym">Glomerella cingulata</name>
    <dbReference type="NCBI Taxonomy" id="1237896"/>
    <lineage>
        <taxon>Eukaryota</taxon>
        <taxon>Fungi</taxon>
        <taxon>Dikarya</taxon>
        <taxon>Ascomycota</taxon>
        <taxon>Pezizomycotina</taxon>
        <taxon>Sordariomycetes</taxon>
        <taxon>Hypocreomycetidae</taxon>
        <taxon>Glomerellales</taxon>
        <taxon>Glomerellaceae</taxon>
        <taxon>Colletotrichum</taxon>
        <taxon>Colletotrichum gloeosporioides species complex</taxon>
    </lineage>
</organism>
<reference evidence="4" key="1">
    <citation type="journal article" date="2013" name="Mol. Plant Microbe Interact.">
        <title>Global aspects of pacC regulation of pathogenicity genes in Colletotrichum gloeosporioides as revealed by transcriptome analysis.</title>
        <authorList>
            <person name="Alkan N."/>
            <person name="Meng X."/>
            <person name="Friedlander G."/>
            <person name="Reuveni E."/>
            <person name="Sukno S."/>
            <person name="Sherman A."/>
            <person name="Thon M."/>
            <person name="Fluhr R."/>
            <person name="Prusky D."/>
        </authorList>
    </citation>
    <scope>NUCLEOTIDE SEQUENCE [LARGE SCALE GENOMIC DNA]</scope>
    <source>
        <strain evidence="4">Cg-14</strain>
    </source>
</reference>
<proteinExistence type="predicted"/>
<dbReference type="Proteomes" id="UP000015530">
    <property type="component" value="Unassembled WGS sequence"/>
</dbReference>
<feature type="transmembrane region" description="Helical" evidence="2">
    <location>
        <begin position="54"/>
        <end position="74"/>
    </location>
</feature>
<feature type="transmembrane region" description="Helical" evidence="2">
    <location>
        <begin position="145"/>
        <end position="169"/>
    </location>
</feature>
<dbReference type="EMBL" id="AMYD01004081">
    <property type="protein sequence ID" value="EQB44134.1"/>
    <property type="molecule type" value="Genomic_DNA"/>
</dbReference>
<accession>T0JXD6</accession>
<dbReference type="HOGENOM" id="CLU_119611_0_0_1"/>
<feature type="transmembrane region" description="Helical" evidence="2">
    <location>
        <begin position="175"/>
        <end position="197"/>
    </location>
</feature>
<dbReference type="OrthoDB" id="3599804at2759"/>
<feature type="transmembrane region" description="Helical" evidence="2">
    <location>
        <begin position="99"/>
        <end position="124"/>
    </location>
</feature>
<dbReference type="OMA" id="PADIWEP"/>
<name>T0JXD6_COLGC</name>
<gene>
    <name evidence="3" type="ORF">CGLO_17133</name>
</gene>